<accession>S2CZU2</accession>
<dbReference type="eggNOG" id="ENOG5031XMJ">
    <property type="taxonomic scope" value="Bacteria"/>
</dbReference>
<dbReference type="InterPro" id="IPR025348">
    <property type="entry name" value="DUF4252"/>
</dbReference>
<proteinExistence type="predicted"/>
<protein>
    <recommendedName>
        <fullName evidence="3">DUF4252 domain-containing protein</fullName>
    </recommendedName>
</protein>
<dbReference type="EMBL" id="ALWO02000052">
    <property type="protein sequence ID" value="EOZ92124.1"/>
    <property type="molecule type" value="Genomic_DNA"/>
</dbReference>
<comment type="caution">
    <text evidence="1">The sequence shown here is derived from an EMBL/GenBank/DDBJ whole genome shotgun (WGS) entry which is preliminary data.</text>
</comment>
<dbReference type="Proteomes" id="UP000006073">
    <property type="component" value="Unassembled WGS sequence"/>
</dbReference>
<keyword evidence="2" id="KW-1185">Reference proteome</keyword>
<gene>
    <name evidence="1" type="ORF">A33Q_4217</name>
</gene>
<evidence type="ECO:0000313" key="2">
    <source>
        <dbReference type="Proteomes" id="UP000006073"/>
    </source>
</evidence>
<reference evidence="1 2" key="1">
    <citation type="journal article" date="2013" name="Genome Announc.">
        <title>Draft Genome Sequence of Indibacter alkaliphilus Strain LW1T, Isolated from Lonar Lake, a Haloalkaline Lake in the Buldana District of Maharashtra, India.</title>
        <authorList>
            <person name="Singh A."/>
            <person name="Kumar Jangir P."/>
            <person name="Sharma R."/>
            <person name="Singh A."/>
            <person name="Kumar Pinnaka A."/>
            <person name="Shivaji S."/>
        </authorList>
    </citation>
    <scope>NUCLEOTIDE SEQUENCE [LARGE SCALE GENOMIC DNA]</scope>
    <source>
        <strain evidence="2">CCUG 57479 / KCTC 22604 / LW1</strain>
    </source>
</reference>
<organism evidence="1 2">
    <name type="scientific">Indibacter alkaliphilus (strain CCUG 57479 / KCTC 22604 / LW1)</name>
    <dbReference type="NCBI Taxonomy" id="1189612"/>
    <lineage>
        <taxon>Bacteria</taxon>
        <taxon>Pseudomonadati</taxon>
        <taxon>Bacteroidota</taxon>
        <taxon>Cytophagia</taxon>
        <taxon>Cytophagales</taxon>
        <taxon>Cyclobacteriaceae</taxon>
    </lineage>
</organism>
<name>S2CZU2_INDAL</name>
<dbReference type="Pfam" id="PF14060">
    <property type="entry name" value="DUF4252"/>
    <property type="match status" value="1"/>
</dbReference>
<evidence type="ECO:0008006" key="3">
    <source>
        <dbReference type="Google" id="ProtNLM"/>
    </source>
</evidence>
<dbReference type="AlphaFoldDB" id="S2CZU2"/>
<evidence type="ECO:0000313" key="1">
    <source>
        <dbReference type="EMBL" id="EOZ92124.1"/>
    </source>
</evidence>
<sequence length="133" mass="15290">MYQKYKGNENFIHLDIGGSFMNFARGFNIQLDHGKQEAIANSMERLKMYKLPVNSETAKKEYNELKKGLEKENFDLTLEMQEKKNGIQVYTKGNKIISDIVVLVRDDKNELIVLELLGKFEAEALTDIGNITK</sequence>